<name>A0A450VEL5_9GAMM</name>
<dbReference type="EMBL" id="CAADFJ010000116">
    <property type="protein sequence ID" value="VFK03181.1"/>
    <property type="molecule type" value="Genomic_DNA"/>
</dbReference>
<evidence type="ECO:0000313" key="1">
    <source>
        <dbReference type="EMBL" id="VFJ96010.1"/>
    </source>
</evidence>
<reference evidence="3" key="1">
    <citation type="submission" date="2019-02" db="EMBL/GenBank/DDBJ databases">
        <authorList>
            <person name="Gruber-Vodicka R. H."/>
            <person name="Seah K. B. B."/>
        </authorList>
    </citation>
    <scope>NUCLEOTIDE SEQUENCE</scope>
    <source>
        <strain evidence="3">BECK_SA2B12</strain>
        <strain evidence="1">BECK_SA2B15</strain>
        <strain evidence="2">BECK_SA2B20</strain>
    </source>
</reference>
<proteinExistence type="predicted"/>
<sequence>MRTRSPAEFQREFVERPHPVVLRGFTIDLRKANIALREAYIAPSIALRSLIYRLPATNVRYIDLCNASRGPRIAIIRPKKASLGLM</sequence>
<accession>A0A450VEL5</accession>
<evidence type="ECO:0000313" key="3">
    <source>
        <dbReference type="EMBL" id="VFK03181.1"/>
    </source>
</evidence>
<dbReference type="EMBL" id="CAADFG010000096">
    <property type="protein sequence ID" value="VFJ96010.1"/>
    <property type="molecule type" value="Genomic_DNA"/>
</dbReference>
<gene>
    <name evidence="1" type="ORF">BECKH772A_GA0070896_100964</name>
    <name evidence="2" type="ORF">BECKH772B_GA0070898_101158</name>
    <name evidence="3" type="ORF">BECKH772C_GA0070978_101167</name>
</gene>
<dbReference type="EMBL" id="CAADFI010000115">
    <property type="protein sequence ID" value="VFJ97634.1"/>
    <property type="molecule type" value="Genomic_DNA"/>
</dbReference>
<protein>
    <submittedName>
        <fullName evidence="3">Uncharacterized protein</fullName>
    </submittedName>
</protein>
<dbReference type="AlphaFoldDB" id="A0A450VEL5"/>
<evidence type="ECO:0000313" key="2">
    <source>
        <dbReference type="EMBL" id="VFJ97634.1"/>
    </source>
</evidence>
<organism evidence="3">
    <name type="scientific">Candidatus Kentrum eta</name>
    <dbReference type="NCBI Taxonomy" id="2126337"/>
    <lineage>
        <taxon>Bacteria</taxon>
        <taxon>Pseudomonadati</taxon>
        <taxon>Pseudomonadota</taxon>
        <taxon>Gammaproteobacteria</taxon>
        <taxon>Candidatus Kentrum</taxon>
    </lineage>
</organism>